<sequence length="956" mass="106314">MANNFRKEIPDRSLPTSGYTLNGGICHEQSTQLDSSIPYPTHTGNTNFANFESSRPNFLEQTTSPRPKVLTPGSIAPEFAHLVHNDLPISSPLAYARTNENSSVYSPSGSHQSDHLNPNNHGSIEFVPTGNGHPREKMRSGTPYPPKDRSSMSTIKDWNSLEGENSRHAHTPGDETVASAEGVAETLRNVQLDGKPKLIYIGRAAQPSPEATSGTQSTSDSVVTASSAHRQPGDNSEQFDLQEVVTTDGSKKSKRYSIPFIPGAWPETPPLEPPSQMITMPSQSQDVMQERHRLLFLADGEIVGFLGSLPIAHIIYNYGRQDSKLDVNQANQDEGPHNSCTPSNTGENSCSPLMRGEYNRVSVNTEFAKNYYTNPLETLQNGEGRAHITEGHQTQYRPYIQHCVIMSNNPWAEKISNSPSVRISQIHQNASIIDKNIEGRADSVGGSQSSSCDQEDYKRLWNEFLEKHPNIETTMSPRTPSPILATQDMPGLMATANTPASASLSTTHSLHSNIESEHLPSHGFFSHHIPSPIEPPQETPDLRPSLPSNPHEFRGIPLPPFTPRPTPPNPANAPPYHHSNYSVPYSISTRATISVPATSNPPSPRVGVFNTSDAILRTASGRTYLMPERHDPVDLTPLLRQSRRMEETAHGLQTEDQAKQTPRRSSRNPFRLTEAQEDLRRALIQRSFRRNQSSSLDSLSSTPTHNTITPQTTARPTRQNTHSPDPHFGFPLHPFPRPYGTFNPYNLPPTPSSDWVDTDSNTTDFNQPLPAALVGADVQEEQGTSEMQERPTSSSNAVKRHLLSLYHNLHTVQNAVQQKWAAAKHKPRAFFRRVRGARSRRTHSPFTLSKTKHRVTMTRLTRHVSVASDCASLSGSAVRPQWQRRGGSRRGAWRRYLRVPSRLVKAGKKERGSLGVVKVPKDGGAWKRKWKSQRKAMRKFVTRILVKMDKIIENIT</sequence>
<name>A0A2V1E268_9PLEO</name>
<dbReference type="AlphaFoldDB" id="A0A2V1E268"/>
<protein>
    <submittedName>
        <fullName evidence="2">Uncharacterized protein</fullName>
    </submittedName>
</protein>
<evidence type="ECO:0000256" key="1">
    <source>
        <dbReference type="SAM" id="MobiDB-lite"/>
    </source>
</evidence>
<organism evidence="2 3">
    <name type="scientific">Periconia macrospinosa</name>
    <dbReference type="NCBI Taxonomy" id="97972"/>
    <lineage>
        <taxon>Eukaryota</taxon>
        <taxon>Fungi</taxon>
        <taxon>Dikarya</taxon>
        <taxon>Ascomycota</taxon>
        <taxon>Pezizomycotina</taxon>
        <taxon>Dothideomycetes</taxon>
        <taxon>Pleosporomycetidae</taxon>
        <taxon>Pleosporales</taxon>
        <taxon>Massarineae</taxon>
        <taxon>Periconiaceae</taxon>
        <taxon>Periconia</taxon>
    </lineage>
</organism>
<proteinExistence type="predicted"/>
<feature type="compositionally biased region" description="Low complexity" evidence="1">
    <location>
        <begin position="217"/>
        <end position="228"/>
    </location>
</feature>
<evidence type="ECO:0000313" key="3">
    <source>
        <dbReference type="Proteomes" id="UP000244855"/>
    </source>
</evidence>
<feature type="region of interest" description="Disordered" evidence="1">
    <location>
        <begin position="100"/>
        <end position="154"/>
    </location>
</feature>
<feature type="region of interest" description="Disordered" evidence="1">
    <location>
        <begin position="518"/>
        <end position="577"/>
    </location>
</feature>
<feature type="region of interest" description="Disordered" evidence="1">
    <location>
        <begin position="645"/>
        <end position="735"/>
    </location>
</feature>
<feature type="region of interest" description="Disordered" evidence="1">
    <location>
        <begin position="206"/>
        <end position="240"/>
    </location>
</feature>
<dbReference type="Proteomes" id="UP000244855">
    <property type="component" value="Unassembled WGS sequence"/>
</dbReference>
<evidence type="ECO:0000313" key="2">
    <source>
        <dbReference type="EMBL" id="PVI04627.1"/>
    </source>
</evidence>
<feature type="compositionally biased region" description="Polar residues" evidence="1">
    <location>
        <begin position="100"/>
        <end position="122"/>
    </location>
</feature>
<keyword evidence="3" id="KW-1185">Reference proteome</keyword>
<feature type="compositionally biased region" description="Polar residues" evidence="1">
    <location>
        <begin position="714"/>
        <end position="723"/>
    </location>
</feature>
<feature type="region of interest" description="Disordered" evidence="1">
    <location>
        <begin position="328"/>
        <end position="351"/>
    </location>
</feature>
<dbReference type="OrthoDB" id="10670552at2759"/>
<dbReference type="EMBL" id="KZ805319">
    <property type="protein sequence ID" value="PVI04627.1"/>
    <property type="molecule type" value="Genomic_DNA"/>
</dbReference>
<feature type="compositionally biased region" description="Low complexity" evidence="1">
    <location>
        <begin position="693"/>
        <end position="713"/>
    </location>
</feature>
<reference evidence="2 3" key="1">
    <citation type="journal article" date="2018" name="Sci. Rep.">
        <title>Comparative genomics provides insights into the lifestyle and reveals functional heterogeneity of dark septate endophytic fungi.</title>
        <authorList>
            <person name="Knapp D.G."/>
            <person name="Nemeth J.B."/>
            <person name="Barry K."/>
            <person name="Hainaut M."/>
            <person name="Henrissat B."/>
            <person name="Johnson J."/>
            <person name="Kuo A."/>
            <person name="Lim J.H.P."/>
            <person name="Lipzen A."/>
            <person name="Nolan M."/>
            <person name="Ohm R.A."/>
            <person name="Tamas L."/>
            <person name="Grigoriev I.V."/>
            <person name="Spatafora J.W."/>
            <person name="Nagy L.G."/>
            <person name="Kovacs G.M."/>
        </authorList>
    </citation>
    <scope>NUCLEOTIDE SEQUENCE [LARGE SCALE GENOMIC DNA]</scope>
    <source>
        <strain evidence="2 3">DSE2036</strain>
    </source>
</reference>
<feature type="compositionally biased region" description="Pro residues" evidence="1">
    <location>
        <begin position="557"/>
        <end position="573"/>
    </location>
</feature>
<accession>A0A2V1E268</accession>
<gene>
    <name evidence="2" type="ORF">DM02DRAFT_725586</name>
</gene>